<proteinExistence type="predicted"/>
<gene>
    <name evidence="1" type="ORF">N8T08_001926</name>
</gene>
<comment type="caution">
    <text evidence="1">The sequence shown here is derived from an EMBL/GenBank/DDBJ whole genome shotgun (WGS) entry which is preliminary data.</text>
</comment>
<sequence length="462" mass="49477">MKAFQFLYTVGGLSLVGARTLPLRVRSSDATSKVTATEFGSVFDTPVTIGDQTFQMLIDTGSSDTYVMRDGFTCINPKTNLTIPRTECLYANHTYHESSTYREVPGEMFGIQYGAGIASGVMAYEDVTINGLTVKGQKVAIANVSHPMGDGVNSGLLGLAYPSITSAHPEDKNDNRTFYYNRLPYDPVMFSAWKQGLTDSYFSIALARTPRNTTVGFGGYLTIGGLPPVKHSSHFAVAPVEIIDVVPLEFTSGKRIRSYWATTFGATFYGSSGSSLESNTTSFQGFFDIGNQLSFLPKEVADGVNSHFSPPAVFDADLKAYRVNCTAKPPNFGLKIGNQTFFHEPEDLIYQTGDGCVSAISSSQNVAVQGITIQIIGASFLKSILSVYDFGKNEMRFAKLYDVSKPDGNGTVPSLPPSSSGFPSSSPSPSSSTPLSNGGSLVTSNGLLSLFAVLVFAFVGGF</sequence>
<name>A0ACC3B9V5_9EURO</name>
<protein>
    <submittedName>
        <fullName evidence="1">Uncharacterized protein</fullName>
    </submittedName>
</protein>
<evidence type="ECO:0000313" key="1">
    <source>
        <dbReference type="EMBL" id="KAK1147187.1"/>
    </source>
</evidence>
<accession>A0ACC3B9V5</accession>
<keyword evidence="2" id="KW-1185">Reference proteome</keyword>
<dbReference type="EMBL" id="JAOPJF010000013">
    <property type="protein sequence ID" value="KAK1147187.1"/>
    <property type="molecule type" value="Genomic_DNA"/>
</dbReference>
<evidence type="ECO:0000313" key="2">
    <source>
        <dbReference type="Proteomes" id="UP001177260"/>
    </source>
</evidence>
<reference evidence="1 2" key="1">
    <citation type="journal article" date="2023" name="ACS Omega">
        <title>Identification of the Neoaspergillic Acid Biosynthesis Gene Cluster by Establishing an In Vitro CRISPR-Ribonucleoprotein Genetic System in Aspergillus melleus.</title>
        <authorList>
            <person name="Yuan B."/>
            <person name="Grau M.F."/>
            <person name="Murata R.M."/>
            <person name="Torok T."/>
            <person name="Venkateswaran K."/>
            <person name="Stajich J.E."/>
            <person name="Wang C.C.C."/>
        </authorList>
    </citation>
    <scope>NUCLEOTIDE SEQUENCE [LARGE SCALE GENOMIC DNA]</scope>
    <source>
        <strain evidence="1 2">IMV 1140</strain>
    </source>
</reference>
<dbReference type="Proteomes" id="UP001177260">
    <property type="component" value="Unassembled WGS sequence"/>
</dbReference>
<organism evidence="1 2">
    <name type="scientific">Aspergillus melleus</name>
    <dbReference type="NCBI Taxonomy" id="138277"/>
    <lineage>
        <taxon>Eukaryota</taxon>
        <taxon>Fungi</taxon>
        <taxon>Dikarya</taxon>
        <taxon>Ascomycota</taxon>
        <taxon>Pezizomycotina</taxon>
        <taxon>Eurotiomycetes</taxon>
        <taxon>Eurotiomycetidae</taxon>
        <taxon>Eurotiales</taxon>
        <taxon>Aspergillaceae</taxon>
        <taxon>Aspergillus</taxon>
        <taxon>Aspergillus subgen. Circumdati</taxon>
    </lineage>
</organism>